<dbReference type="Proteomes" id="UP000537130">
    <property type="component" value="Unassembled WGS sequence"/>
</dbReference>
<gene>
    <name evidence="1" type="ORF">FHR99_002473</name>
</gene>
<dbReference type="RefSeq" id="WP_183410999.1">
    <property type="nucleotide sequence ID" value="NZ_JACHWY010000003.1"/>
</dbReference>
<accession>A0A7W4Z664</accession>
<proteinExistence type="predicted"/>
<name>A0A7W4Z664_9GAMM</name>
<dbReference type="EMBL" id="JACHWY010000003">
    <property type="protein sequence ID" value="MBB3048199.1"/>
    <property type="molecule type" value="Genomic_DNA"/>
</dbReference>
<sequence>MIQSLELSLGEAIDQAPIAAAQLAQAAAQAQRVPVVPQKPHIQRYWVPSAGTYSYHTHIAVSGQSRERFKWAIELFYNAAELERQPWYEQFLGGLSEPCEAASASTIEKHQFCLGRFDLGLGAPRAYRQLVSLSRPDGDTAVVVARSINKGPGLPENTKLAYTVDPNGEVLHWDGEHLHWHHICCTPGPALLPQPVDRYLMNLLRVLRLDGAERKTYRDEAAQFRTWLQGGDDLPR</sequence>
<organism evidence="1 2">
    <name type="scientific">Litorivivens lipolytica</name>
    <dbReference type="NCBI Taxonomy" id="1524264"/>
    <lineage>
        <taxon>Bacteria</taxon>
        <taxon>Pseudomonadati</taxon>
        <taxon>Pseudomonadota</taxon>
        <taxon>Gammaproteobacteria</taxon>
        <taxon>Litorivivens</taxon>
    </lineage>
</organism>
<comment type="caution">
    <text evidence="1">The sequence shown here is derived from an EMBL/GenBank/DDBJ whole genome shotgun (WGS) entry which is preliminary data.</text>
</comment>
<dbReference type="AlphaFoldDB" id="A0A7W4Z664"/>
<evidence type="ECO:0000313" key="1">
    <source>
        <dbReference type="EMBL" id="MBB3048199.1"/>
    </source>
</evidence>
<reference evidence="1 2" key="1">
    <citation type="submission" date="2020-08" db="EMBL/GenBank/DDBJ databases">
        <title>Genomic Encyclopedia of Type Strains, Phase III (KMG-III): the genomes of soil and plant-associated and newly described type strains.</title>
        <authorList>
            <person name="Whitman W."/>
        </authorList>
    </citation>
    <scope>NUCLEOTIDE SEQUENCE [LARGE SCALE GENOMIC DNA]</scope>
    <source>
        <strain evidence="1 2">CECT 8654</strain>
    </source>
</reference>
<evidence type="ECO:0000313" key="2">
    <source>
        <dbReference type="Proteomes" id="UP000537130"/>
    </source>
</evidence>
<keyword evidence="2" id="KW-1185">Reference proteome</keyword>
<protein>
    <submittedName>
        <fullName evidence="1">Uncharacterized protein</fullName>
    </submittedName>
</protein>